<feature type="non-terminal residue" evidence="1">
    <location>
        <position position="197"/>
    </location>
</feature>
<evidence type="ECO:0000313" key="2">
    <source>
        <dbReference type="Proteomes" id="UP001243375"/>
    </source>
</evidence>
<keyword evidence="2" id="KW-1185">Reference proteome</keyword>
<dbReference type="Proteomes" id="UP001243375">
    <property type="component" value="Unassembled WGS sequence"/>
</dbReference>
<accession>A0ACC2WRS6</accession>
<comment type="caution">
    <text evidence="1">The sequence shown here is derived from an EMBL/GenBank/DDBJ whole genome shotgun (WGS) entry which is preliminary data.</text>
</comment>
<reference evidence="1" key="1">
    <citation type="submission" date="2023-04" db="EMBL/GenBank/DDBJ databases">
        <title>Draft Genome sequencing of Naganishia species isolated from polar environments using Oxford Nanopore Technology.</title>
        <authorList>
            <person name="Leo P."/>
            <person name="Venkateswaran K."/>
        </authorList>
    </citation>
    <scope>NUCLEOTIDE SEQUENCE</scope>
    <source>
        <strain evidence="1">MNA-CCFEE 5425</strain>
    </source>
</reference>
<organism evidence="1 2">
    <name type="scientific">Naganishia vaughanmartiniae</name>
    <dbReference type="NCBI Taxonomy" id="1424756"/>
    <lineage>
        <taxon>Eukaryota</taxon>
        <taxon>Fungi</taxon>
        <taxon>Dikarya</taxon>
        <taxon>Basidiomycota</taxon>
        <taxon>Agaricomycotina</taxon>
        <taxon>Tremellomycetes</taxon>
        <taxon>Filobasidiales</taxon>
        <taxon>Filobasidiaceae</taxon>
        <taxon>Naganishia</taxon>
    </lineage>
</organism>
<sequence length="197" mass="22003">MATAREAAKEPLANLNKQVDQSLKAEPRAVPIHRHQSTVPAEDKDEENVGDMLCVESDTDNNDNEAHSTVRQHANNAGGKPRQLHDETDSELRDDDHGDIDEERCQDYEMLDLQETSDDDDGDFVMRDKTLKQHGTANTQDSSGSESLKQRQVRGISNAGHKRKRQDTTESDTSASDKHRSCLHTMAKPSSTKKRAI</sequence>
<proteinExistence type="predicted"/>
<name>A0ACC2WRS6_9TREE</name>
<dbReference type="EMBL" id="JASBWU010000022">
    <property type="protein sequence ID" value="KAJ9113252.1"/>
    <property type="molecule type" value="Genomic_DNA"/>
</dbReference>
<evidence type="ECO:0000313" key="1">
    <source>
        <dbReference type="EMBL" id="KAJ9113252.1"/>
    </source>
</evidence>
<gene>
    <name evidence="1" type="ORF">QFC22_006091</name>
</gene>
<protein>
    <submittedName>
        <fullName evidence="1">Uncharacterized protein</fullName>
    </submittedName>
</protein>